<organism evidence="2 3">
    <name type="scientific">Asparagus officinalis</name>
    <name type="common">Garden asparagus</name>
    <dbReference type="NCBI Taxonomy" id="4686"/>
    <lineage>
        <taxon>Eukaryota</taxon>
        <taxon>Viridiplantae</taxon>
        <taxon>Streptophyta</taxon>
        <taxon>Embryophyta</taxon>
        <taxon>Tracheophyta</taxon>
        <taxon>Spermatophyta</taxon>
        <taxon>Magnoliopsida</taxon>
        <taxon>Liliopsida</taxon>
        <taxon>Asparagales</taxon>
        <taxon>Asparagaceae</taxon>
        <taxon>Asparagoideae</taxon>
        <taxon>Asparagus</taxon>
    </lineage>
</organism>
<dbReference type="AlphaFoldDB" id="A0A5P1F317"/>
<keyword evidence="3" id="KW-1185">Reference proteome</keyword>
<dbReference type="Proteomes" id="UP000243459">
    <property type="component" value="Chromosome 4"/>
</dbReference>
<reference evidence="3" key="1">
    <citation type="journal article" date="2017" name="Nat. Commun.">
        <title>The asparagus genome sheds light on the origin and evolution of a young Y chromosome.</title>
        <authorList>
            <person name="Harkess A."/>
            <person name="Zhou J."/>
            <person name="Xu C."/>
            <person name="Bowers J.E."/>
            <person name="Van der Hulst R."/>
            <person name="Ayyampalayam S."/>
            <person name="Mercati F."/>
            <person name="Riccardi P."/>
            <person name="McKain M.R."/>
            <person name="Kakrana A."/>
            <person name="Tang H."/>
            <person name="Ray J."/>
            <person name="Groenendijk J."/>
            <person name="Arikit S."/>
            <person name="Mathioni S.M."/>
            <person name="Nakano M."/>
            <person name="Shan H."/>
            <person name="Telgmann-Rauber A."/>
            <person name="Kanno A."/>
            <person name="Yue Z."/>
            <person name="Chen H."/>
            <person name="Li W."/>
            <person name="Chen Y."/>
            <person name="Xu X."/>
            <person name="Zhang Y."/>
            <person name="Luo S."/>
            <person name="Chen H."/>
            <person name="Gao J."/>
            <person name="Mao Z."/>
            <person name="Pires J.C."/>
            <person name="Luo M."/>
            <person name="Kudrna D."/>
            <person name="Wing R.A."/>
            <person name="Meyers B.C."/>
            <person name="Yi K."/>
            <person name="Kong H."/>
            <person name="Lavrijsen P."/>
            <person name="Sunseri F."/>
            <person name="Falavigna A."/>
            <person name="Ye Y."/>
            <person name="Leebens-Mack J.H."/>
            <person name="Chen G."/>
        </authorList>
    </citation>
    <scope>NUCLEOTIDE SEQUENCE [LARGE SCALE GENOMIC DNA]</scope>
    <source>
        <strain evidence="3">cv. DH0086</strain>
    </source>
</reference>
<gene>
    <name evidence="2" type="ORF">A4U43_C04F23090</name>
</gene>
<feature type="compositionally biased region" description="Basic residues" evidence="1">
    <location>
        <begin position="37"/>
        <end position="46"/>
    </location>
</feature>
<evidence type="ECO:0000313" key="2">
    <source>
        <dbReference type="EMBL" id="ONK72776.1"/>
    </source>
</evidence>
<sequence>MPFKMKRNPHLVDKGIQAIASKGYDTGATSTVISRTKPPRSSRSRHGSSNSGIRGRHKLHLDLNRGASPRSPGANVYG</sequence>
<protein>
    <submittedName>
        <fullName evidence="2">Uncharacterized protein</fullName>
    </submittedName>
</protein>
<dbReference type="EMBL" id="CM007384">
    <property type="protein sequence ID" value="ONK72776.1"/>
    <property type="molecule type" value="Genomic_DNA"/>
</dbReference>
<feature type="region of interest" description="Disordered" evidence="1">
    <location>
        <begin position="20"/>
        <end position="78"/>
    </location>
</feature>
<dbReference type="Gramene" id="ONK72776">
    <property type="protein sequence ID" value="ONK72776"/>
    <property type="gene ID" value="A4U43_C04F23090"/>
</dbReference>
<evidence type="ECO:0000313" key="3">
    <source>
        <dbReference type="Proteomes" id="UP000243459"/>
    </source>
</evidence>
<proteinExistence type="predicted"/>
<evidence type="ECO:0000256" key="1">
    <source>
        <dbReference type="SAM" id="MobiDB-lite"/>
    </source>
</evidence>
<name>A0A5P1F317_ASPOF</name>
<accession>A0A5P1F317</accession>